<dbReference type="AlphaFoldDB" id="A0A7R9GC22"/>
<feature type="compositionally biased region" description="Basic residues" evidence="1">
    <location>
        <begin position="226"/>
        <end position="235"/>
    </location>
</feature>
<feature type="non-terminal residue" evidence="2">
    <location>
        <position position="311"/>
    </location>
</feature>
<organism evidence="2">
    <name type="scientific">Notodromas monacha</name>
    <dbReference type="NCBI Taxonomy" id="399045"/>
    <lineage>
        <taxon>Eukaryota</taxon>
        <taxon>Metazoa</taxon>
        <taxon>Ecdysozoa</taxon>
        <taxon>Arthropoda</taxon>
        <taxon>Crustacea</taxon>
        <taxon>Oligostraca</taxon>
        <taxon>Ostracoda</taxon>
        <taxon>Podocopa</taxon>
        <taxon>Podocopida</taxon>
        <taxon>Cypridocopina</taxon>
        <taxon>Cypridoidea</taxon>
        <taxon>Cyprididae</taxon>
        <taxon>Notodromas</taxon>
    </lineage>
</organism>
<evidence type="ECO:0000313" key="3">
    <source>
        <dbReference type="Proteomes" id="UP000678499"/>
    </source>
</evidence>
<evidence type="ECO:0000256" key="1">
    <source>
        <dbReference type="SAM" id="MobiDB-lite"/>
    </source>
</evidence>
<feature type="compositionally biased region" description="Polar residues" evidence="1">
    <location>
        <begin position="25"/>
        <end position="36"/>
    </location>
</feature>
<name>A0A7R9GC22_9CRUS</name>
<dbReference type="Proteomes" id="UP000678499">
    <property type="component" value="Unassembled WGS sequence"/>
</dbReference>
<feature type="region of interest" description="Disordered" evidence="1">
    <location>
        <begin position="61"/>
        <end position="127"/>
    </location>
</feature>
<dbReference type="EMBL" id="CAJPEX010000763">
    <property type="protein sequence ID" value="CAG0917133.1"/>
    <property type="molecule type" value="Genomic_DNA"/>
</dbReference>
<evidence type="ECO:0000313" key="2">
    <source>
        <dbReference type="EMBL" id="CAD7276981.1"/>
    </source>
</evidence>
<feature type="region of interest" description="Disordered" evidence="1">
    <location>
        <begin position="1"/>
        <end position="47"/>
    </location>
</feature>
<reference evidence="2" key="1">
    <citation type="submission" date="2020-11" db="EMBL/GenBank/DDBJ databases">
        <authorList>
            <person name="Tran Van P."/>
        </authorList>
    </citation>
    <scope>NUCLEOTIDE SEQUENCE</scope>
</reference>
<accession>A0A7R9GC22</accession>
<proteinExistence type="predicted"/>
<feature type="compositionally biased region" description="Polar residues" evidence="1">
    <location>
        <begin position="236"/>
        <end position="261"/>
    </location>
</feature>
<gene>
    <name evidence="2" type="ORF">NMOB1V02_LOCUS4724</name>
</gene>
<feature type="compositionally biased region" description="Polar residues" evidence="1">
    <location>
        <begin position="67"/>
        <end position="84"/>
    </location>
</feature>
<feature type="compositionally biased region" description="Basic and acidic residues" evidence="1">
    <location>
        <begin position="262"/>
        <end position="279"/>
    </location>
</feature>
<protein>
    <submittedName>
        <fullName evidence="2">Uncharacterized protein</fullName>
    </submittedName>
</protein>
<feature type="region of interest" description="Disordered" evidence="1">
    <location>
        <begin position="185"/>
        <end position="279"/>
    </location>
</feature>
<dbReference type="EMBL" id="OA882800">
    <property type="protein sequence ID" value="CAD7276981.1"/>
    <property type="molecule type" value="Genomic_DNA"/>
</dbReference>
<keyword evidence="3" id="KW-1185">Reference proteome</keyword>
<sequence length="311" mass="34619">MEDQPKITGNPPVIPPAVIPSSAVTTNATDSGQAFNPSRLRKSDPTVNTMYQLKKTDGLVHLGDPQRNANIPFQTNNNNKPKVQSSISRRRPSSAKRAPELSKPSARTEHTATIASEATRAPEMESDQVVRGWWNADEEMADGENVVEAQPERVVDDFPKHRRHLRASGVKDELKLPPVSELTVLENPETSAGGMDEFFDVPLDDRVLESPTNVSGRMREPSKPGRNAKRQKRPSSNRTSNAVRSFLSKSVPSPSQATSMTRDTDETFESIDKWPKSRDGMIITPRSVDVGPKFVTLKERKGRPYWENSRQ</sequence>